<keyword evidence="2" id="KW-0812">Transmembrane</keyword>
<sequence length="682" mass="76373">MASIQKARTVGTQRKKTSHLTFGVSSLAMAQGLLKNQVPLVKRKDCDRHEIVSIQDPLSFEKGFFIVIHTCQLLAQKNDGIILVGIAGPSGSGKTVFTEKMLNFMPNIAIISMDNYNDSSRIVDGNFDDPRLTDYDTLLQNVHDLKEGKDIQVPIYDFKTSSRTGYRTLDVPSSRIVIIEGIYALSEKLRPMLDLRVSVTGGVHFDLVKRVLRDIQRADQEPEEIIHQISETVYPMYKAFIEPDLQTAHIKIINKFNPFTGFQSPTYILKSSRKFTVNQIKSVVSEAHTESEEQTYDIYLLPPGEDPDSCQSYLRMQNKDGKYSLMFEEWVTDIPFVISPRITFEVSVRLLGGLMALGYTISAIIKRNSHIFSDDSVCVKIDWLEQLNRQYLQVQGRDRSVVRGVAEQLGLEGSYIPRTYIEQIRLEKLVNEVMALPEDLKTKLSLDEDLVSSPKEALLGASVDMVALRNRHLKSGMTHSYATQIEKNISSFTGYSQLKERNPESALANEVVINQLSEHISSLNNRMDEFTTRVEELNFKLTIKKSTLSPQNLAFRVESCNGSASTSYFINGLGSGSLISNSSSSSLLAKDSPLMEEISTVAQGQRRIMHQLDNLSDLLHKRLGERSEEANTTRRKNMVAGAEPIKVPLILTTLTIGGLGIFLFRGFLFNSCSQVSSISASG</sequence>
<dbReference type="SUPFAM" id="SSF55154">
    <property type="entry name" value="CYTH-like phosphatases"/>
    <property type="match status" value="1"/>
</dbReference>
<evidence type="ECO:0000313" key="5">
    <source>
        <dbReference type="Proteomes" id="UP001472677"/>
    </source>
</evidence>
<accession>A0ABR2AJC1</accession>
<dbReference type="CDD" id="cd02028">
    <property type="entry name" value="UMPK_like"/>
    <property type="match status" value="1"/>
</dbReference>
<dbReference type="InterPro" id="IPR023577">
    <property type="entry name" value="CYTH_domain"/>
</dbReference>
<evidence type="ECO:0000259" key="3">
    <source>
        <dbReference type="PROSITE" id="PS51707"/>
    </source>
</evidence>
<dbReference type="PROSITE" id="PS51707">
    <property type="entry name" value="CYTH"/>
    <property type="match status" value="1"/>
</dbReference>
<keyword evidence="2" id="KW-1133">Transmembrane helix</keyword>
<dbReference type="SUPFAM" id="SSF52540">
    <property type="entry name" value="P-loop containing nucleoside triphosphate hydrolases"/>
    <property type="match status" value="1"/>
</dbReference>
<comment type="caution">
    <text evidence="4">The sequence shown here is derived from an EMBL/GenBank/DDBJ whole genome shotgun (WGS) entry which is preliminary data.</text>
</comment>
<dbReference type="PRINTS" id="PR00988">
    <property type="entry name" value="URIDINKINASE"/>
</dbReference>
<keyword evidence="5" id="KW-1185">Reference proteome</keyword>
<protein>
    <recommendedName>
        <fullName evidence="3">CYTH domain-containing protein</fullName>
    </recommendedName>
</protein>
<dbReference type="Pfam" id="PF00485">
    <property type="entry name" value="PRK"/>
    <property type="match status" value="1"/>
</dbReference>
<gene>
    <name evidence="4" type="ORF">V6N12_055090</name>
</gene>
<feature type="domain" description="CYTH" evidence="3">
    <location>
        <begin position="268"/>
        <end position="426"/>
    </location>
</feature>
<dbReference type="Gene3D" id="3.40.50.300">
    <property type="entry name" value="P-loop containing nucleotide triphosphate hydrolases"/>
    <property type="match status" value="1"/>
</dbReference>
<feature type="coiled-coil region" evidence="1">
    <location>
        <begin position="513"/>
        <end position="540"/>
    </location>
</feature>
<evidence type="ECO:0000256" key="2">
    <source>
        <dbReference type="SAM" id="Phobius"/>
    </source>
</evidence>
<keyword evidence="2" id="KW-0472">Membrane</keyword>
<organism evidence="4 5">
    <name type="scientific">Hibiscus sabdariffa</name>
    <name type="common">roselle</name>
    <dbReference type="NCBI Taxonomy" id="183260"/>
    <lineage>
        <taxon>Eukaryota</taxon>
        <taxon>Viridiplantae</taxon>
        <taxon>Streptophyta</taxon>
        <taxon>Embryophyta</taxon>
        <taxon>Tracheophyta</taxon>
        <taxon>Spermatophyta</taxon>
        <taxon>Magnoliopsida</taxon>
        <taxon>eudicotyledons</taxon>
        <taxon>Gunneridae</taxon>
        <taxon>Pentapetalae</taxon>
        <taxon>rosids</taxon>
        <taxon>malvids</taxon>
        <taxon>Malvales</taxon>
        <taxon>Malvaceae</taxon>
        <taxon>Malvoideae</taxon>
        <taxon>Hibiscus</taxon>
    </lineage>
</organism>
<evidence type="ECO:0000256" key="1">
    <source>
        <dbReference type="SAM" id="Coils"/>
    </source>
</evidence>
<dbReference type="Proteomes" id="UP001472677">
    <property type="component" value="Unassembled WGS sequence"/>
</dbReference>
<evidence type="ECO:0000313" key="4">
    <source>
        <dbReference type="EMBL" id="KAK8493525.1"/>
    </source>
</evidence>
<keyword evidence="1" id="KW-0175">Coiled coil</keyword>
<dbReference type="PANTHER" id="PTHR10285">
    <property type="entry name" value="URIDINE KINASE"/>
    <property type="match status" value="1"/>
</dbReference>
<reference evidence="4 5" key="1">
    <citation type="journal article" date="2024" name="G3 (Bethesda)">
        <title>Genome assembly of Hibiscus sabdariffa L. provides insights into metabolisms of medicinal natural products.</title>
        <authorList>
            <person name="Kim T."/>
        </authorList>
    </citation>
    <scope>NUCLEOTIDE SEQUENCE [LARGE SCALE GENOMIC DNA]</scope>
    <source>
        <strain evidence="4">TK-2024</strain>
        <tissue evidence="4">Old leaves</tissue>
    </source>
</reference>
<name>A0ABR2AJC1_9ROSI</name>
<dbReference type="EMBL" id="JBBPBM010000615">
    <property type="protein sequence ID" value="KAK8493525.1"/>
    <property type="molecule type" value="Genomic_DNA"/>
</dbReference>
<dbReference type="InterPro" id="IPR033469">
    <property type="entry name" value="CYTH-like_dom_sf"/>
</dbReference>
<dbReference type="Pfam" id="PF01928">
    <property type="entry name" value="CYTH"/>
    <property type="match status" value="1"/>
</dbReference>
<dbReference type="InterPro" id="IPR027417">
    <property type="entry name" value="P-loop_NTPase"/>
</dbReference>
<feature type="transmembrane region" description="Helical" evidence="2">
    <location>
        <begin position="647"/>
        <end position="668"/>
    </location>
</feature>
<dbReference type="InterPro" id="IPR006083">
    <property type="entry name" value="PRK/URK"/>
</dbReference>
<proteinExistence type="predicted"/>